<proteinExistence type="predicted"/>
<dbReference type="Proteomes" id="UP000789759">
    <property type="component" value="Unassembled WGS sequence"/>
</dbReference>
<comment type="caution">
    <text evidence="1">The sequence shown here is derived from an EMBL/GenBank/DDBJ whole genome shotgun (WGS) entry which is preliminary data.</text>
</comment>
<keyword evidence="2" id="KW-1185">Reference proteome</keyword>
<reference evidence="1" key="1">
    <citation type="submission" date="2021-06" db="EMBL/GenBank/DDBJ databases">
        <authorList>
            <person name="Kallberg Y."/>
            <person name="Tangrot J."/>
            <person name="Rosling A."/>
        </authorList>
    </citation>
    <scope>NUCLEOTIDE SEQUENCE</scope>
    <source>
        <strain evidence="1">FL966</strain>
    </source>
</reference>
<name>A0A9N8VS94_9GLOM</name>
<protein>
    <submittedName>
        <fullName evidence="1">6670_t:CDS:1</fullName>
    </submittedName>
</protein>
<accession>A0A9N8VS94</accession>
<dbReference type="AlphaFoldDB" id="A0A9N8VS94"/>
<organism evidence="1 2">
    <name type="scientific">Cetraspora pellucida</name>
    <dbReference type="NCBI Taxonomy" id="1433469"/>
    <lineage>
        <taxon>Eukaryota</taxon>
        <taxon>Fungi</taxon>
        <taxon>Fungi incertae sedis</taxon>
        <taxon>Mucoromycota</taxon>
        <taxon>Glomeromycotina</taxon>
        <taxon>Glomeromycetes</taxon>
        <taxon>Diversisporales</taxon>
        <taxon>Gigasporaceae</taxon>
        <taxon>Cetraspora</taxon>
    </lineage>
</organism>
<sequence>MSINKMLIPLDDISSDNEPILSNNSFFDEENFFENNSFNVNQEEDFLEKNSSFNAIFENFDIDNIFEDDKFSLLELHLK</sequence>
<dbReference type="EMBL" id="CAJVQA010000251">
    <property type="protein sequence ID" value="CAG8464841.1"/>
    <property type="molecule type" value="Genomic_DNA"/>
</dbReference>
<evidence type="ECO:0000313" key="1">
    <source>
        <dbReference type="EMBL" id="CAG8464841.1"/>
    </source>
</evidence>
<gene>
    <name evidence="1" type="ORF">CPELLU_LOCUS794</name>
</gene>
<dbReference type="OrthoDB" id="10578803at2759"/>
<evidence type="ECO:0000313" key="2">
    <source>
        <dbReference type="Proteomes" id="UP000789759"/>
    </source>
</evidence>